<reference evidence="1" key="1">
    <citation type="submission" date="2018-11" db="EMBL/GenBank/DDBJ databases">
        <authorList>
            <consortium name="Pathogen Informatics"/>
        </authorList>
    </citation>
    <scope>NUCLEOTIDE SEQUENCE</scope>
</reference>
<dbReference type="Proteomes" id="UP000784294">
    <property type="component" value="Unassembled WGS sequence"/>
</dbReference>
<comment type="caution">
    <text evidence="1">The sequence shown here is derived from an EMBL/GenBank/DDBJ whole genome shotgun (WGS) entry which is preliminary data.</text>
</comment>
<evidence type="ECO:0000313" key="1">
    <source>
        <dbReference type="EMBL" id="VEL13003.1"/>
    </source>
</evidence>
<dbReference type="EMBL" id="CAAALY010016499">
    <property type="protein sequence ID" value="VEL13003.1"/>
    <property type="molecule type" value="Genomic_DNA"/>
</dbReference>
<accession>A0A448WJ51</accession>
<proteinExistence type="predicted"/>
<evidence type="ECO:0000313" key="2">
    <source>
        <dbReference type="Proteomes" id="UP000784294"/>
    </source>
</evidence>
<dbReference type="AlphaFoldDB" id="A0A448WJ51"/>
<gene>
    <name evidence="1" type="ORF">PXEA_LOCUS6443</name>
</gene>
<protein>
    <submittedName>
        <fullName evidence="1">Uncharacterized protein</fullName>
    </submittedName>
</protein>
<keyword evidence="2" id="KW-1185">Reference proteome</keyword>
<organism evidence="1 2">
    <name type="scientific">Protopolystoma xenopodis</name>
    <dbReference type="NCBI Taxonomy" id="117903"/>
    <lineage>
        <taxon>Eukaryota</taxon>
        <taxon>Metazoa</taxon>
        <taxon>Spiralia</taxon>
        <taxon>Lophotrochozoa</taxon>
        <taxon>Platyhelminthes</taxon>
        <taxon>Monogenea</taxon>
        <taxon>Polyopisthocotylea</taxon>
        <taxon>Polystomatidea</taxon>
        <taxon>Polystomatidae</taxon>
        <taxon>Protopolystoma</taxon>
    </lineage>
</organism>
<name>A0A448WJ51_9PLAT</name>
<sequence>MGLESASALYHPDVASSVFPAGQFQRDSSMAIGFSFGHLLAQVKIRPNNLLHPTSFEPMKDLKRDLNPECANAVYTRNTFAITPTCRELPWVTGQM</sequence>